<dbReference type="SUPFAM" id="SSF52172">
    <property type="entry name" value="CheY-like"/>
    <property type="match status" value="1"/>
</dbReference>
<dbReference type="CDD" id="cd17535">
    <property type="entry name" value="REC_NarL-like"/>
    <property type="match status" value="1"/>
</dbReference>
<keyword evidence="10" id="KW-1185">Reference proteome</keyword>
<dbReference type="InterPro" id="IPR058245">
    <property type="entry name" value="NreC/VraR/RcsB-like_REC"/>
</dbReference>
<dbReference type="Gene3D" id="3.40.50.2300">
    <property type="match status" value="1"/>
</dbReference>
<organism evidence="9 10">
    <name type="scientific">Aquicella siphonis</name>
    <dbReference type="NCBI Taxonomy" id="254247"/>
    <lineage>
        <taxon>Bacteria</taxon>
        <taxon>Pseudomonadati</taxon>
        <taxon>Pseudomonadota</taxon>
        <taxon>Gammaproteobacteria</taxon>
        <taxon>Legionellales</taxon>
        <taxon>Coxiellaceae</taxon>
        <taxon>Aquicella</taxon>
    </lineage>
</organism>
<evidence type="ECO:0000256" key="6">
    <source>
        <dbReference type="PROSITE-ProRule" id="PRU00169"/>
    </source>
</evidence>
<protein>
    <submittedName>
        <fullName evidence="9">Response regulator UvrY</fullName>
    </submittedName>
</protein>
<evidence type="ECO:0000313" key="9">
    <source>
        <dbReference type="EMBL" id="VVC75871.1"/>
    </source>
</evidence>
<keyword evidence="5" id="KW-0804">Transcription</keyword>
<evidence type="ECO:0000256" key="4">
    <source>
        <dbReference type="ARBA" id="ARBA00023125"/>
    </source>
</evidence>
<dbReference type="SMART" id="SM00421">
    <property type="entry name" value="HTH_LUXR"/>
    <property type="match status" value="1"/>
</dbReference>
<evidence type="ECO:0000259" key="7">
    <source>
        <dbReference type="PROSITE" id="PS50043"/>
    </source>
</evidence>
<dbReference type="GO" id="GO:0003677">
    <property type="term" value="F:DNA binding"/>
    <property type="evidence" value="ECO:0007669"/>
    <property type="project" value="UniProtKB-KW"/>
</dbReference>
<dbReference type="NCBIfam" id="NF007018">
    <property type="entry name" value="PRK09483.1"/>
    <property type="match status" value="1"/>
</dbReference>
<dbReference type="InterPro" id="IPR000792">
    <property type="entry name" value="Tscrpt_reg_LuxR_C"/>
</dbReference>
<feature type="domain" description="HTH luxR-type" evidence="7">
    <location>
        <begin position="142"/>
        <end position="207"/>
    </location>
</feature>
<dbReference type="PROSITE" id="PS00622">
    <property type="entry name" value="HTH_LUXR_1"/>
    <property type="match status" value="1"/>
</dbReference>
<dbReference type="InterPro" id="IPR039420">
    <property type="entry name" value="WalR-like"/>
</dbReference>
<dbReference type="RefSeq" id="WP_148339141.1">
    <property type="nucleotide sequence ID" value="NZ_LR699119.1"/>
</dbReference>
<dbReference type="PROSITE" id="PS50110">
    <property type="entry name" value="RESPONSE_REGULATORY"/>
    <property type="match status" value="1"/>
</dbReference>
<dbReference type="Pfam" id="PF00072">
    <property type="entry name" value="Response_reg"/>
    <property type="match status" value="1"/>
</dbReference>
<dbReference type="CDD" id="cd06170">
    <property type="entry name" value="LuxR_C_like"/>
    <property type="match status" value="1"/>
</dbReference>
<keyword evidence="4" id="KW-0238">DNA-binding</keyword>
<dbReference type="AlphaFoldDB" id="A0A5E4PHS4"/>
<evidence type="ECO:0000256" key="3">
    <source>
        <dbReference type="ARBA" id="ARBA00023015"/>
    </source>
</evidence>
<dbReference type="KEGG" id="asip:AQUSIP_11710"/>
<sequence length="217" mass="24318">MIKVLLVDDHELVRMGIKRLLQDVQAIKVVGEASTGEEAVLLAKELVPDVVVMDVHMPGIGGLEATRKMIRHNPDIKILALTIYEDEPYPSRLLQAGASGYITKGCDPDEMIRAIRTIHSGQRYISPGIAQQIAIKRFTKGEESPLDMLSERELQIMLMITQGQKVQDISKKLCLSPKTVNSYRYRIFDKLNINSDVELTLMAMRLGMLEGAKSEQE</sequence>
<dbReference type="SUPFAM" id="SSF46894">
    <property type="entry name" value="C-terminal effector domain of the bipartite response regulators"/>
    <property type="match status" value="1"/>
</dbReference>
<dbReference type="SMART" id="SM00448">
    <property type="entry name" value="REC"/>
    <property type="match status" value="1"/>
</dbReference>
<feature type="modified residue" description="4-aspartylphosphate" evidence="6">
    <location>
        <position position="54"/>
    </location>
</feature>
<feature type="domain" description="Response regulatory" evidence="8">
    <location>
        <begin position="3"/>
        <end position="119"/>
    </location>
</feature>
<accession>A0A5E4PHS4</accession>
<evidence type="ECO:0000256" key="5">
    <source>
        <dbReference type="ARBA" id="ARBA00023163"/>
    </source>
</evidence>
<proteinExistence type="predicted"/>
<dbReference type="PRINTS" id="PR00038">
    <property type="entry name" value="HTHLUXR"/>
</dbReference>
<dbReference type="PANTHER" id="PTHR43214">
    <property type="entry name" value="TWO-COMPONENT RESPONSE REGULATOR"/>
    <property type="match status" value="1"/>
</dbReference>
<dbReference type="PROSITE" id="PS50043">
    <property type="entry name" value="HTH_LUXR_2"/>
    <property type="match status" value="1"/>
</dbReference>
<keyword evidence="3" id="KW-0805">Transcription regulation</keyword>
<evidence type="ECO:0000256" key="2">
    <source>
        <dbReference type="ARBA" id="ARBA00023012"/>
    </source>
</evidence>
<dbReference type="InterPro" id="IPR016032">
    <property type="entry name" value="Sig_transdc_resp-reg_C-effctor"/>
</dbReference>
<dbReference type="InterPro" id="IPR001789">
    <property type="entry name" value="Sig_transdc_resp-reg_receiver"/>
</dbReference>
<gene>
    <name evidence="9" type="primary">uvrY</name>
    <name evidence="9" type="ORF">AQUSIP_11710</name>
</gene>
<dbReference type="GO" id="GO:0000160">
    <property type="term" value="P:phosphorelay signal transduction system"/>
    <property type="evidence" value="ECO:0007669"/>
    <property type="project" value="UniProtKB-KW"/>
</dbReference>
<reference evidence="9 10" key="1">
    <citation type="submission" date="2019-08" db="EMBL/GenBank/DDBJ databases">
        <authorList>
            <person name="Guy L."/>
        </authorList>
    </citation>
    <scope>NUCLEOTIDE SEQUENCE [LARGE SCALE GENOMIC DNA]</scope>
    <source>
        <strain evidence="9 10">SGT-108</strain>
    </source>
</reference>
<dbReference type="InterPro" id="IPR011006">
    <property type="entry name" value="CheY-like_superfamily"/>
</dbReference>
<keyword evidence="2" id="KW-0902">Two-component regulatory system</keyword>
<evidence type="ECO:0000259" key="8">
    <source>
        <dbReference type="PROSITE" id="PS50110"/>
    </source>
</evidence>
<dbReference type="GO" id="GO:0006355">
    <property type="term" value="P:regulation of DNA-templated transcription"/>
    <property type="evidence" value="ECO:0007669"/>
    <property type="project" value="InterPro"/>
</dbReference>
<dbReference type="EMBL" id="LR699119">
    <property type="protein sequence ID" value="VVC75871.1"/>
    <property type="molecule type" value="Genomic_DNA"/>
</dbReference>
<keyword evidence="1 6" id="KW-0597">Phosphoprotein</keyword>
<evidence type="ECO:0000313" key="10">
    <source>
        <dbReference type="Proteomes" id="UP000324194"/>
    </source>
</evidence>
<name>A0A5E4PHS4_9COXI</name>
<dbReference type="Pfam" id="PF00196">
    <property type="entry name" value="GerE"/>
    <property type="match status" value="1"/>
</dbReference>
<dbReference type="OrthoDB" id="9796655at2"/>
<dbReference type="PANTHER" id="PTHR43214:SF3">
    <property type="entry name" value="RESPONSE REGULATOR UVRY"/>
    <property type="match status" value="1"/>
</dbReference>
<evidence type="ECO:0000256" key="1">
    <source>
        <dbReference type="ARBA" id="ARBA00022553"/>
    </source>
</evidence>
<dbReference type="Proteomes" id="UP000324194">
    <property type="component" value="Chromosome 1"/>
</dbReference>